<evidence type="ECO:0000256" key="5">
    <source>
        <dbReference type="PIRSR" id="PIRSR000137-2"/>
    </source>
</evidence>
<dbReference type="PIRSF" id="PIRSF000137">
    <property type="entry name" value="Alcohol_oxidase"/>
    <property type="match status" value="1"/>
</dbReference>
<dbReference type="GO" id="GO:0050660">
    <property type="term" value="F:flavin adenine dinucleotide binding"/>
    <property type="evidence" value="ECO:0007669"/>
    <property type="project" value="InterPro"/>
</dbReference>
<comment type="cofactor">
    <cofactor evidence="1 5">
        <name>FAD</name>
        <dbReference type="ChEBI" id="CHEBI:57692"/>
    </cofactor>
</comment>
<name>A0A258HMQ6_9CAUL</name>
<dbReference type="GO" id="GO:0016614">
    <property type="term" value="F:oxidoreductase activity, acting on CH-OH group of donors"/>
    <property type="evidence" value="ECO:0007669"/>
    <property type="project" value="InterPro"/>
</dbReference>
<keyword evidence="4 5" id="KW-0274">FAD</keyword>
<dbReference type="Pfam" id="PF05199">
    <property type="entry name" value="GMC_oxred_C"/>
    <property type="match status" value="1"/>
</dbReference>
<evidence type="ECO:0000256" key="7">
    <source>
        <dbReference type="SAM" id="MobiDB-lite"/>
    </source>
</evidence>
<dbReference type="SUPFAM" id="SSF54373">
    <property type="entry name" value="FAD-linked reductases, C-terminal domain"/>
    <property type="match status" value="1"/>
</dbReference>
<dbReference type="PANTHER" id="PTHR11552:SF147">
    <property type="entry name" value="CHOLINE DEHYDROGENASE, MITOCHONDRIAL"/>
    <property type="match status" value="1"/>
</dbReference>
<dbReference type="InterPro" id="IPR012132">
    <property type="entry name" value="GMC_OxRdtase"/>
</dbReference>
<evidence type="ECO:0000313" key="11">
    <source>
        <dbReference type="Proteomes" id="UP000216147"/>
    </source>
</evidence>
<feature type="domain" description="Glucose-methanol-choline oxidoreductase N-terminal" evidence="8">
    <location>
        <begin position="81"/>
        <end position="104"/>
    </location>
</feature>
<dbReference type="InterPro" id="IPR036188">
    <property type="entry name" value="FAD/NAD-bd_sf"/>
</dbReference>
<dbReference type="Gene3D" id="3.50.50.60">
    <property type="entry name" value="FAD/NAD(P)-binding domain"/>
    <property type="match status" value="1"/>
</dbReference>
<dbReference type="Proteomes" id="UP000216147">
    <property type="component" value="Unassembled WGS sequence"/>
</dbReference>
<evidence type="ECO:0000313" key="10">
    <source>
        <dbReference type="EMBL" id="OYX57608.1"/>
    </source>
</evidence>
<protein>
    <submittedName>
        <fullName evidence="10">Oxidoreductase</fullName>
    </submittedName>
</protein>
<dbReference type="InterPro" id="IPR000172">
    <property type="entry name" value="GMC_OxRdtase_N"/>
</dbReference>
<proteinExistence type="inferred from homology"/>
<dbReference type="PANTHER" id="PTHR11552">
    <property type="entry name" value="GLUCOSE-METHANOL-CHOLINE GMC OXIDOREDUCTASE"/>
    <property type="match status" value="1"/>
</dbReference>
<dbReference type="AlphaFoldDB" id="A0A258HMQ6"/>
<dbReference type="SUPFAM" id="SSF51905">
    <property type="entry name" value="FAD/NAD(P)-binding domain"/>
    <property type="match status" value="1"/>
</dbReference>
<gene>
    <name evidence="10" type="ORF">B7Y86_05600</name>
</gene>
<evidence type="ECO:0000259" key="8">
    <source>
        <dbReference type="PROSITE" id="PS00623"/>
    </source>
</evidence>
<comment type="caution">
    <text evidence="10">The sequence shown here is derived from an EMBL/GenBank/DDBJ whole genome shotgun (WGS) entry which is preliminary data.</text>
</comment>
<dbReference type="EMBL" id="NCEQ01000005">
    <property type="protein sequence ID" value="OYX57608.1"/>
    <property type="molecule type" value="Genomic_DNA"/>
</dbReference>
<accession>A0A258HMQ6</accession>
<evidence type="ECO:0000256" key="6">
    <source>
        <dbReference type="RuleBase" id="RU003968"/>
    </source>
</evidence>
<sequence>MQDQFDYIVIGAGSAGCVLANRLSADPANSVLLVESGPSDDNLFVRMPRGIGVLLTPGNERLFTYEARQGGNRRSETWVKGRTLGGSSSVNGMVYIRGAPRDFDGWEADGCTGWGWETMRRRFIELEDHELGAGPDRGVGGPLKITVPEFGDPMSEALISGAGELGTPRARDINDRASVDDGGFGYQPVTIHGGSRFSAARAFIHPIRKRANLTIVSETHAVRLLFQGTRVIGARLRNKGGERDVTCRREVILSAGAIETPRLLQLSGIGPRELLTSLGIDVVVEAPEVGKNLIEHRYLSLQYRSRAPSQNENLRGPAMLGGLLAYLFAGKGPMTRGAYEGGGFIKTDPALEHPDIQIGVGLFSMAEMGLSLDGAKAPKPGETPKPPKMQVDSAPGVSVGGYFTQPRSRGEMRIQSADPSTPPIIDANYFAHPDDRRHSIAMVRWIRRLMQTEAVRPLIVEELVPGPACQTDDEIIDAFLELGTTAFHVAGTCRMGSDAQSVVDPRLRVRGVSGLRVMDTSVMPTLVSGNTNAATQAMALNAADLILEDAA</sequence>
<evidence type="ECO:0000256" key="2">
    <source>
        <dbReference type="ARBA" id="ARBA00010790"/>
    </source>
</evidence>
<dbReference type="Pfam" id="PF00732">
    <property type="entry name" value="GMC_oxred_N"/>
    <property type="match status" value="1"/>
</dbReference>
<evidence type="ECO:0000256" key="3">
    <source>
        <dbReference type="ARBA" id="ARBA00022630"/>
    </source>
</evidence>
<feature type="binding site" evidence="5">
    <location>
        <begin position="91"/>
        <end position="94"/>
    </location>
    <ligand>
        <name>FAD</name>
        <dbReference type="ChEBI" id="CHEBI:57692"/>
    </ligand>
</feature>
<comment type="similarity">
    <text evidence="2 6">Belongs to the GMC oxidoreductase family.</text>
</comment>
<dbReference type="PROSITE" id="PS00623">
    <property type="entry name" value="GMC_OXRED_1"/>
    <property type="match status" value="1"/>
</dbReference>
<evidence type="ECO:0000256" key="1">
    <source>
        <dbReference type="ARBA" id="ARBA00001974"/>
    </source>
</evidence>
<feature type="domain" description="Glucose-methanol-choline oxidoreductase N-terminal" evidence="9">
    <location>
        <begin position="256"/>
        <end position="270"/>
    </location>
</feature>
<feature type="region of interest" description="Disordered" evidence="7">
    <location>
        <begin position="376"/>
        <end position="397"/>
    </location>
</feature>
<evidence type="ECO:0000256" key="4">
    <source>
        <dbReference type="ARBA" id="ARBA00022827"/>
    </source>
</evidence>
<dbReference type="Gene3D" id="3.30.560.10">
    <property type="entry name" value="Glucose Oxidase, domain 3"/>
    <property type="match status" value="1"/>
</dbReference>
<organism evidence="10 11">
    <name type="scientific">Brevundimonas subvibrioides</name>
    <dbReference type="NCBI Taxonomy" id="74313"/>
    <lineage>
        <taxon>Bacteria</taxon>
        <taxon>Pseudomonadati</taxon>
        <taxon>Pseudomonadota</taxon>
        <taxon>Alphaproteobacteria</taxon>
        <taxon>Caulobacterales</taxon>
        <taxon>Caulobacteraceae</taxon>
        <taxon>Brevundimonas</taxon>
    </lineage>
</organism>
<evidence type="ECO:0000259" key="9">
    <source>
        <dbReference type="PROSITE" id="PS00624"/>
    </source>
</evidence>
<keyword evidence="3 6" id="KW-0285">Flavoprotein</keyword>
<reference evidence="10 11" key="1">
    <citation type="submission" date="2017-03" db="EMBL/GenBank/DDBJ databases">
        <title>Lifting the veil on microbial sulfur biogeochemistry in mining wastewaters.</title>
        <authorList>
            <person name="Kantor R.S."/>
            <person name="Colenbrander Nelson T."/>
            <person name="Marshall S."/>
            <person name="Bennett D."/>
            <person name="Apte S."/>
            <person name="Camacho D."/>
            <person name="Thomas B.C."/>
            <person name="Warren L.A."/>
            <person name="Banfield J.F."/>
        </authorList>
    </citation>
    <scope>NUCLEOTIDE SEQUENCE [LARGE SCALE GENOMIC DNA]</scope>
    <source>
        <strain evidence="10">32-68-21</strain>
    </source>
</reference>
<dbReference type="InterPro" id="IPR007867">
    <property type="entry name" value="GMC_OxRtase_C"/>
</dbReference>
<dbReference type="PROSITE" id="PS00624">
    <property type="entry name" value="GMC_OXRED_2"/>
    <property type="match status" value="1"/>
</dbReference>